<evidence type="ECO:0000313" key="3">
    <source>
        <dbReference type="Proteomes" id="UP000236290"/>
    </source>
</evidence>
<reference evidence="2 3" key="1">
    <citation type="submission" date="2017-02" db="EMBL/GenBank/DDBJ databases">
        <title>Genomes of Trichoderma spp. with biocontrol activity.</title>
        <authorList>
            <person name="Gardiner D."/>
            <person name="Kazan K."/>
            <person name="Vos C."/>
            <person name="Harvey P."/>
        </authorList>
    </citation>
    <scope>NUCLEOTIDE SEQUENCE [LARGE SCALE GENOMIC DNA]</scope>
    <source>
        <strain evidence="2 3">Tr1</strain>
    </source>
</reference>
<organism evidence="2 3">
    <name type="scientific">Trichoderma harzianum</name>
    <name type="common">Hypocrea lixii</name>
    <dbReference type="NCBI Taxonomy" id="5544"/>
    <lineage>
        <taxon>Eukaryota</taxon>
        <taxon>Fungi</taxon>
        <taxon>Dikarya</taxon>
        <taxon>Ascomycota</taxon>
        <taxon>Pezizomycotina</taxon>
        <taxon>Sordariomycetes</taxon>
        <taxon>Hypocreomycetidae</taxon>
        <taxon>Hypocreales</taxon>
        <taxon>Hypocreaceae</taxon>
        <taxon>Trichoderma</taxon>
    </lineage>
</organism>
<evidence type="ECO:0000256" key="1">
    <source>
        <dbReference type="SAM" id="MobiDB-lite"/>
    </source>
</evidence>
<dbReference type="EMBL" id="MTYI01000439">
    <property type="protein sequence ID" value="PNP41309.1"/>
    <property type="molecule type" value="Genomic_DNA"/>
</dbReference>
<feature type="region of interest" description="Disordered" evidence="1">
    <location>
        <begin position="158"/>
        <end position="185"/>
    </location>
</feature>
<gene>
    <name evidence="2" type="ORF">THARTR1_11227</name>
</gene>
<evidence type="ECO:0008006" key="4">
    <source>
        <dbReference type="Google" id="ProtNLM"/>
    </source>
</evidence>
<dbReference type="OrthoDB" id="10256055at2759"/>
<sequence>MMAAASIARPLHISGKPLDEPIESASQGKSTAFDPLQHLCYDQPSSTISLHDLGLDFPEASSQTAITAPFPLLTPSGVRELRADIFRPDIVGKYGSWKYPGVYRIRGYGPAAPFAYSMWRSPEMLRACSDAAGVDLDIIMDYEIGQLNVQLPKHVDRNGAITDNLPPPEPPKATSDDVESDEEGADLKDLVSAWHHDSYPWVCVLMLSDPVGMSGGETALRKGDGGILKMRQPGMGYAVMMQGSMVKHAALRTLGSGERITFVVSMRPRDPMLRDTSTLRTVKPISNNDELFRQWADYRLNAVAQRLAKIRDTLQAEGRPAAETHRLTKEWVQEQLEYLQTTVDEMDLSDYIAPNFK</sequence>
<proteinExistence type="predicted"/>
<accession>A0A2K0T701</accession>
<comment type="caution">
    <text evidence="2">The sequence shown here is derived from an EMBL/GenBank/DDBJ whole genome shotgun (WGS) entry which is preliminary data.</text>
</comment>
<dbReference type="PANTHER" id="PTHR41677">
    <property type="entry name" value="YALI0B19030P"/>
    <property type="match status" value="1"/>
</dbReference>
<name>A0A2K0T701_TRIHA</name>
<evidence type="ECO:0000313" key="2">
    <source>
        <dbReference type="EMBL" id="PNP41309.1"/>
    </source>
</evidence>
<dbReference type="AlphaFoldDB" id="A0A2K0T701"/>
<dbReference type="PANTHER" id="PTHR41677:SF1">
    <property type="entry name" value="FE2OG DIOXYGENASE DOMAIN-CONTAINING PROTEIN"/>
    <property type="match status" value="1"/>
</dbReference>
<dbReference type="Proteomes" id="UP000236290">
    <property type="component" value="Unassembled WGS sequence"/>
</dbReference>
<protein>
    <recommendedName>
        <fullName evidence="4">Fe2OG dioxygenase domain-containing protein</fullName>
    </recommendedName>
</protein>